<evidence type="ECO:0000256" key="2">
    <source>
        <dbReference type="ARBA" id="ARBA00022741"/>
    </source>
</evidence>
<dbReference type="SMART" id="SM00220">
    <property type="entry name" value="S_TKc"/>
    <property type="match status" value="1"/>
</dbReference>
<dbReference type="SUPFAM" id="SSF56112">
    <property type="entry name" value="Protein kinase-like (PK-like)"/>
    <property type="match status" value="1"/>
</dbReference>
<dbReference type="PANTHER" id="PTHR43289">
    <property type="entry name" value="MITOGEN-ACTIVATED PROTEIN KINASE KINASE KINASE 20-RELATED"/>
    <property type="match status" value="1"/>
</dbReference>
<evidence type="ECO:0000313" key="9">
    <source>
        <dbReference type="Proteomes" id="UP000662747"/>
    </source>
</evidence>
<dbReference type="SUPFAM" id="SSF48452">
    <property type="entry name" value="TPR-like"/>
    <property type="match status" value="1"/>
</dbReference>
<dbReference type="EMBL" id="CP071090">
    <property type="protein sequence ID" value="QSQ24397.1"/>
    <property type="molecule type" value="Genomic_DNA"/>
</dbReference>
<dbReference type="Gene3D" id="1.10.510.10">
    <property type="entry name" value="Transferase(Phosphotransferase) domain 1"/>
    <property type="match status" value="1"/>
</dbReference>
<accession>A0ABX7P212</accession>
<dbReference type="Pfam" id="PF00069">
    <property type="entry name" value="Pkinase"/>
    <property type="match status" value="1"/>
</dbReference>
<feature type="region of interest" description="Disordered" evidence="6">
    <location>
        <begin position="1"/>
        <end position="30"/>
    </location>
</feature>
<dbReference type="Gene3D" id="1.25.40.10">
    <property type="entry name" value="Tetratricopeptide repeat domain"/>
    <property type="match status" value="1"/>
</dbReference>
<evidence type="ECO:0000259" key="7">
    <source>
        <dbReference type="PROSITE" id="PS50011"/>
    </source>
</evidence>
<dbReference type="RefSeq" id="WP_206725960.1">
    <property type="nucleotide sequence ID" value="NZ_CP071090.1"/>
</dbReference>
<dbReference type="InterPro" id="IPR008271">
    <property type="entry name" value="Ser/Thr_kinase_AS"/>
</dbReference>
<evidence type="ECO:0000256" key="6">
    <source>
        <dbReference type="SAM" id="MobiDB-lite"/>
    </source>
</evidence>
<dbReference type="InterPro" id="IPR017441">
    <property type="entry name" value="Protein_kinase_ATP_BS"/>
</dbReference>
<dbReference type="InterPro" id="IPR000719">
    <property type="entry name" value="Prot_kinase_dom"/>
</dbReference>
<dbReference type="PROSITE" id="PS00107">
    <property type="entry name" value="PROTEIN_KINASE_ATP"/>
    <property type="match status" value="1"/>
</dbReference>
<keyword evidence="3 8" id="KW-0418">Kinase</keyword>
<feature type="region of interest" description="Disordered" evidence="6">
    <location>
        <begin position="311"/>
        <end position="339"/>
    </location>
</feature>
<keyword evidence="1" id="KW-0808">Transferase</keyword>
<dbReference type="InterPro" id="IPR011009">
    <property type="entry name" value="Kinase-like_dom_sf"/>
</dbReference>
<feature type="binding site" evidence="5">
    <location>
        <position position="69"/>
    </location>
    <ligand>
        <name>ATP</name>
        <dbReference type="ChEBI" id="CHEBI:30616"/>
    </ligand>
</feature>
<evidence type="ECO:0000256" key="1">
    <source>
        <dbReference type="ARBA" id="ARBA00022679"/>
    </source>
</evidence>
<evidence type="ECO:0000256" key="4">
    <source>
        <dbReference type="ARBA" id="ARBA00022840"/>
    </source>
</evidence>
<dbReference type="Proteomes" id="UP000662747">
    <property type="component" value="Chromosome"/>
</dbReference>
<keyword evidence="9" id="KW-1185">Reference proteome</keyword>
<dbReference type="PROSITE" id="PS00108">
    <property type="entry name" value="PROTEIN_KINASE_ST"/>
    <property type="match status" value="1"/>
</dbReference>
<evidence type="ECO:0000256" key="5">
    <source>
        <dbReference type="PROSITE-ProRule" id="PRU10141"/>
    </source>
</evidence>
<evidence type="ECO:0000313" key="8">
    <source>
        <dbReference type="EMBL" id="QSQ24397.1"/>
    </source>
</evidence>
<feature type="compositionally biased region" description="Low complexity" evidence="6">
    <location>
        <begin position="311"/>
        <end position="320"/>
    </location>
</feature>
<dbReference type="PROSITE" id="PS50011">
    <property type="entry name" value="PROTEIN_KINASE_DOM"/>
    <property type="match status" value="1"/>
</dbReference>
<protein>
    <submittedName>
        <fullName evidence="8">Protein kinase</fullName>
    </submittedName>
</protein>
<dbReference type="InterPro" id="IPR011990">
    <property type="entry name" value="TPR-like_helical_dom_sf"/>
</dbReference>
<feature type="domain" description="Protein kinase" evidence="7">
    <location>
        <begin position="40"/>
        <end position="299"/>
    </location>
</feature>
<proteinExistence type="predicted"/>
<organism evidence="8 9">
    <name type="scientific">Pyxidicoccus parkwayensis</name>
    <dbReference type="NCBI Taxonomy" id="2813578"/>
    <lineage>
        <taxon>Bacteria</taxon>
        <taxon>Pseudomonadati</taxon>
        <taxon>Myxococcota</taxon>
        <taxon>Myxococcia</taxon>
        <taxon>Myxococcales</taxon>
        <taxon>Cystobacterineae</taxon>
        <taxon>Myxococcaceae</taxon>
        <taxon>Pyxidicoccus</taxon>
    </lineage>
</organism>
<evidence type="ECO:0000256" key="3">
    <source>
        <dbReference type="ARBA" id="ARBA00022777"/>
    </source>
</evidence>
<dbReference type="CDD" id="cd14014">
    <property type="entry name" value="STKc_PknB_like"/>
    <property type="match status" value="1"/>
</dbReference>
<dbReference type="PANTHER" id="PTHR43289:SF30">
    <property type="entry name" value="NON-SPECIFIC SERINE_THREONINE PROTEIN KINASE"/>
    <property type="match status" value="1"/>
</dbReference>
<keyword evidence="4 5" id="KW-0067">ATP-binding</keyword>
<dbReference type="GO" id="GO:0016301">
    <property type="term" value="F:kinase activity"/>
    <property type="evidence" value="ECO:0007669"/>
    <property type="project" value="UniProtKB-KW"/>
</dbReference>
<sequence length="801" mass="87162">MSEEKNPTAPPGGTDATLLTPSRTAVPESTGDTELFAGRYAMLGLVGRGGMGAVYRVRDTLVGDVVALKVLELGPTPAPEWLERFRREVRLARRVSHAHVARTFDLGEHAGRLFLTMEYVEGETLQALLERERALAPVRAARIVLALCEGLAAAHAAGVVHRDLKPANVLVEASGRVVLTDFGIARAVAGESASRTQGLVGTPLYMAPEQLEGGEVDARADLYAVGLVLYHLLTGEPPFTGESAMAVAFARLRQPPPDPRLRAHVPDALAALVLSCLAREPSERPAGALALAAALRDWLASVGESVEATATPVPGTVTTGRALAPVTPHRHTPRTPLRPGEQTLAVLPLRFVGPREHESLADGVAESLIDLLSRTRGLRVKSSGATARFRQERDPRVAARELGVELVLDGTLQGAGRTVRATLRIVEGESGTQLWSGRLDETDDDIFALQDRLAQRMSEALRNELLLLTYRDAVPEEALALYRQVMSQQRTTPRGMSDDLIAPLERVLSVAPDFPPAVALHAVSMLRAWFLRMSDKERDWEALARGSLERAMRVAPDLVETQLARAILASHEGRWRDAVVALRGALDQAPTYAPALQSLGNLQCEAGRAGEGMERLKLAYALEPALVVSLLEVARCSAFRGDEDGYRWSLERLDAQPLLALATLTLRMRVAAWRGDHDEVRRCRTLLGDELDPIAVFAATYCSCVLGEMDVATAVAEMDALLSRRLSPRFASLLCQLAAEQFCLRGDTEHSLRYLQRAADVALIDLEWMDRCPALAPLRPLPAFTDARRKVRARVEAIWSS</sequence>
<keyword evidence="2 5" id="KW-0547">Nucleotide-binding</keyword>
<dbReference type="Gene3D" id="3.30.200.20">
    <property type="entry name" value="Phosphorylase Kinase, domain 1"/>
    <property type="match status" value="1"/>
</dbReference>
<reference evidence="8 9" key="1">
    <citation type="submission" date="2021-02" db="EMBL/GenBank/DDBJ databases">
        <title>De Novo genome assembly of isolated myxobacteria.</title>
        <authorList>
            <person name="Stevens D.C."/>
        </authorList>
    </citation>
    <scope>NUCLEOTIDE SEQUENCE [LARGE SCALE GENOMIC DNA]</scope>
    <source>
        <strain evidence="9">SCPEA02</strain>
    </source>
</reference>
<gene>
    <name evidence="8" type="ORF">JY651_05395</name>
</gene>
<name>A0ABX7P212_9BACT</name>